<organism evidence="2 3">
    <name type="scientific">Streptacidiphilus monticola</name>
    <dbReference type="NCBI Taxonomy" id="2161674"/>
    <lineage>
        <taxon>Bacteria</taxon>
        <taxon>Bacillati</taxon>
        <taxon>Actinomycetota</taxon>
        <taxon>Actinomycetes</taxon>
        <taxon>Kitasatosporales</taxon>
        <taxon>Streptomycetaceae</taxon>
        <taxon>Streptacidiphilus</taxon>
    </lineage>
</organism>
<dbReference type="EMBL" id="JBHSQJ010000095">
    <property type="protein sequence ID" value="MFC5909927.1"/>
    <property type="molecule type" value="Genomic_DNA"/>
</dbReference>
<name>A0ABW1G6Z1_9ACTN</name>
<proteinExistence type="predicted"/>
<reference evidence="3" key="1">
    <citation type="journal article" date="2019" name="Int. J. Syst. Evol. Microbiol.">
        <title>The Global Catalogue of Microorganisms (GCM) 10K type strain sequencing project: providing services to taxonomists for standard genome sequencing and annotation.</title>
        <authorList>
            <consortium name="The Broad Institute Genomics Platform"/>
            <consortium name="The Broad Institute Genome Sequencing Center for Infectious Disease"/>
            <person name="Wu L."/>
            <person name="Ma J."/>
        </authorList>
    </citation>
    <scope>NUCLEOTIDE SEQUENCE [LARGE SCALE GENOMIC DNA]</scope>
    <source>
        <strain evidence="3">JCM 4816</strain>
    </source>
</reference>
<evidence type="ECO:0000256" key="1">
    <source>
        <dbReference type="SAM" id="Phobius"/>
    </source>
</evidence>
<dbReference type="RefSeq" id="WP_380586171.1">
    <property type="nucleotide sequence ID" value="NZ_JBHSQJ010000095.1"/>
</dbReference>
<protein>
    <submittedName>
        <fullName evidence="2">Uncharacterized protein</fullName>
    </submittedName>
</protein>
<evidence type="ECO:0000313" key="2">
    <source>
        <dbReference type="EMBL" id="MFC5909927.1"/>
    </source>
</evidence>
<keyword evidence="1" id="KW-1133">Transmembrane helix</keyword>
<keyword evidence="1" id="KW-0472">Membrane</keyword>
<keyword evidence="1" id="KW-0812">Transmembrane</keyword>
<gene>
    <name evidence="2" type="ORF">ACFP3V_22260</name>
</gene>
<evidence type="ECO:0000313" key="3">
    <source>
        <dbReference type="Proteomes" id="UP001596174"/>
    </source>
</evidence>
<dbReference type="Proteomes" id="UP001596174">
    <property type="component" value="Unassembled WGS sequence"/>
</dbReference>
<comment type="caution">
    <text evidence="2">The sequence shown here is derived from an EMBL/GenBank/DDBJ whole genome shotgun (WGS) entry which is preliminary data.</text>
</comment>
<keyword evidence="3" id="KW-1185">Reference proteome</keyword>
<accession>A0ABW1G6Z1</accession>
<sequence>MLLLGLLLAGGSAAFAGLLIAENIGGGPSYTVTMFGQDLGTVNTLGAFLAGLALALVFCLALAMIPASARRSWRRSHELRMARKANAGMPPRGAAVPVAEEPVAPAGHRRRGFHLLGHH</sequence>
<feature type="transmembrane region" description="Helical" evidence="1">
    <location>
        <begin position="45"/>
        <end position="65"/>
    </location>
</feature>